<accession>A0AAD8EJJ7</accession>
<organism evidence="2 3">
    <name type="scientific">Diploptera punctata</name>
    <name type="common">Pacific beetle cockroach</name>
    <dbReference type="NCBI Taxonomy" id="6984"/>
    <lineage>
        <taxon>Eukaryota</taxon>
        <taxon>Metazoa</taxon>
        <taxon>Ecdysozoa</taxon>
        <taxon>Arthropoda</taxon>
        <taxon>Hexapoda</taxon>
        <taxon>Insecta</taxon>
        <taxon>Pterygota</taxon>
        <taxon>Neoptera</taxon>
        <taxon>Polyneoptera</taxon>
        <taxon>Dictyoptera</taxon>
        <taxon>Blattodea</taxon>
        <taxon>Blaberoidea</taxon>
        <taxon>Blaberidae</taxon>
        <taxon>Diplopterinae</taxon>
        <taxon>Diploptera</taxon>
    </lineage>
</organism>
<evidence type="ECO:0000256" key="1">
    <source>
        <dbReference type="SAM" id="Phobius"/>
    </source>
</evidence>
<keyword evidence="1" id="KW-0472">Membrane</keyword>
<keyword evidence="1" id="KW-0812">Transmembrane</keyword>
<sequence length="153" mass="18081">PEEFLSYKFDKTAFHDTYKYIPIINDADTLTIRDKLLAELIWKREGEPDFYFLSNFFFSIKNKSYFLNERNIAQRALQNIRSIFSRSLFATTSRPAASTIIVDVVAKKDLLKMDRMYILIYFIIYIYIYIYIYICTCVSDGRSLECLGSFTTN</sequence>
<dbReference type="Proteomes" id="UP001233999">
    <property type="component" value="Unassembled WGS sequence"/>
</dbReference>
<reference evidence="2" key="1">
    <citation type="journal article" date="2023" name="IScience">
        <title>Live-bearing cockroach genome reveals convergent evolutionary mechanisms linked to viviparity in insects and beyond.</title>
        <authorList>
            <person name="Fouks B."/>
            <person name="Harrison M.C."/>
            <person name="Mikhailova A.A."/>
            <person name="Marchal E."/>
            <person name="English S."/>
            <person name="Carruthers M."/>
            <person name="Jennings E.C."/>
            <person name="Chiamaka E.L."/>
            <person name="Frigard R.A."/>
            <person name="Pippel M."/>
            <person name="Attardo G.M."/>
            <person name="Benoit J.B."/>
            <person name="Bornberg-Bauer E."/>
            <person name="Tobe S.S."/>
        </authorList>
    </citation>
    <scope>NUCLEOTIDE SEQUENCE</scope>
    <source>
        <strain evidence="2">Stay&amp;Tobe</strain>
    </source>
</reference>
<reference evidence="2" key="2">
    <citation type="submission" date="2023-05" db="EMBL/GenBank/DDBJ databases">
        <authorList>
            <person name="Fouks B."/>
        </authorList>
    </citation>
    <scope>NUCLEOTIDE SEQUENCE</scope>
    <source>
        <strain evidence="2">Stay&amp;Tobe</strain>
        <tissue evidence="2">Testes</tissue>
    </source>
</reference>
<keyword evidence="1" id="KW-1133">Transmembrane helix</keyword>
<gene>
    <name evidence="2" type="ORF">L9F63_015791</name>
</gene>
<evidence type="ECO:0000313" key="3">
    <source>
        <dbReference type="Proteomes" id="UP001233999"/>
    </source>
</evidence>
<keyword evidence="3" id="KW-1185">Reference proteome</keyword>
<feature type="transmembrane region" description="Helical" evidence="1">
    <location>
        <begin position="116"/>
        <end position="134"/>
    </location>
</feature>
<name>A0AAD8EJJ7_DIPPU</name>
<comment type="caution">
    <text evidence="2">The sequence shown here is derived from an EMBL/GenBank/DDBJ whole genome shotgun (WGS) entry which is preliminary data.</text>
</comment>
<dbReference type="AlphaFoldDB" id="A0AAD8EJJ7"/>
<dbReference type="EMBL" id="JASPKZ010003832">
    <property type="protein sequence ID" value="KAJ9592556.1"/>
    <property type="molecule type" value="Genomic_DNA"/>
</dbReference>
<evidence type="ECO:0000313" key="2">
    <source>
        <dbReference type="EMBL" id="KAJ9592556.1"/>
    </source>
</evidence>
<feature type="non-terminal residue" evidence="2">
    <location>
        <position position="1"/>
    </location>
</feature>
<proteinExistence type="predicted"/>
<protein>
    <submittedName>
        <fullName evidence="2">Uncharacterized protein</fullName>
    </submittedName>
</protein>
<feature type="non-terminal residue" evidence="2">
    <location>
        <position position="153"/>
    </location>
</feature>